<dbReference type="RefSeq" id="WP_203275357.1">
    <property type="nucleotide sequence ID" value="NZ_JAFBID010000108.1"/>
</dbReference>
<dbReference type="EMBL" id="JBHOMY010000036">
    <property type="protein sequence ID" value="MFC1457916.1"/>
    <property type="molecule type" value="Genomic_DNA"/>
</dbReference>
<proteinExistence type="predicted"/>
<reference evidence="1 2" key="1">
    <citation type="submission" date="2024-09" db="EMBL/GenBank/DDBJ databases">
        <title>Nodulacao em especies de Leguminosae Basais da Amazonia e Caracterizacao dos Rizobios e Bacterias Associadas aos Nodulos.</title>
        <authorList>
            <person name="Jambeiro I.C.A."/>
            <person name="Lopes I.S."/>
            <person name="Aguiar E.R.G.R."/>
            <person name="Santos A.F.J."/>
            <person name="Dos Santos J.M.F."/>
            <person name="Gross E."/>
        </authorList>
    </citation>
    <scope>NUCLEOTIDE SEQUENCE [LARGE SCALE GENOMIC DNA]</scope>
    <source>
        <strain evidence="1 2">BRUESC1165</strain>
    </source>
</reference>
<protein>
    <submittedName>
        <fullName evidence="1">Uncharacterized protein</fullName>
    </submittedName>
</protein>
<evidence type="ECO:0000313" key="1">
    <source>
        <dbReference type="EMBL" id="MFC1457916.1"/>
    </source>
</evidence>
<name>A0ABV6Y9G0_9HYPH</name>
<dbReference type="Proteomes" id="UP001593940">
    <property type="component" value="Unassembled WGS sequence"/>
</dbReference>
<comment type="caution">
    <text evidence="1">The sequence shown here is derived from an EMBL/GenBank/DDBJ whole genome shotgun (WGS) entry which is preliminary data.</text>
</comment>
<organism evidence="1 2">
    <name type="scientific">Microvirga arabica</name>
    <dbReference type="NCBI Taxonomy" id="1128671"/>
    <lineage>
        <taxon>Bacteria</taxon>
        <taxon>Pseudomonadati</taxon>
        <taxon>Pseudomonadota</taxon>
        <taxon>Alphaproteobacteria</taxon>
        <taxon>Hyphomicrobiales</taxon>
        <taxon>Methylobacteriaceae</taxon>
        <taxon>Microvirga</taxon>
    </lineage>
</organism>
<gene>
    <name evidence="1" type="ORF">ACETIH_14570</name>
</gene>
<sequence length="124" mass="13709">MDLSVPELLSVELGALPASHSSKEEAERLSTPDRIAPLPVAFDPKELSDHDLCLALEEMRRRGWAVAAYDVSDVEALISDDVDPAPTDDEIRVWLQDNQDELQHGMCAAMHDAVNAEWNRSDDG</sequence>
<accession>A0ABV6Y9G0</accession>
<keyword evidence="2" id="KW-1185">Reference proteome</keyword>
<evidence type="ECO:0000313" key="2">
    <source>
        <dbReference type="Proteomes" id="UP001593940"/>
    </source>
</evidence>